<organism evidence="1 2">
    <name type="scientific">Ambrosiozyma monospora</name>
    <name type="common">Yeast</name>
    <name type="synonym">Endomycopsis monosporus</name>
    <dbReference type="NCBI Taxonomy" id="43982"/>
    <lineage>
        <taxon>Eukaryota</taxon>
        <taxon>Fungi</taxon>
        <taxon>Dikarya</taxon>
        <taxon>Ascomycota</taxon>
        <taxon>Saccharomycotina</taxon>
        <taxon>Pichiomycetes</taxon>
        <taxon>Pichiales</taxon>
        <taxon>Pichiaceae</taxon>
        <taxon>Ambrosiozyma</taxon>
    </lineage>
</organism>
<protein>
    <submittedName>
        <fullName evidence="1">Unnamed protein product</fullName>
    </submittedName>
</protein>
<sequence length="118" mass="13381">MLLNALVGWTNTATYGSVSSYIAYWMFVVALLKTKEYREKHGRLPFVPLRYQLKAVKKRIAFQRILIHDYTDQYHDLASNISINEVRPSAESNDVPVVNSAHPSEADSETSNLITSAH</sequence>
<reference evidence="1" key="1">
    <citation type="submission" date="2023-04" db="EMBL/GenBank/DDBJ databases">
        <title>Ambrosiozyma monospora NBRC 10751.</title>
        <authorList>
            <person name="Ichikawa N."/>
            <person name="Sato H."/>
            <person name="Tonouchi N."/>
        </authorList>
    </citation>
    <scope>NUCLEOTIDE SEQUENCE</scope>
    <source>
        <strain evidence="1">NBRC 10751</strain>
    </source>
</reference>
<dbReference type="EMBL" id="BSXS01011042">
    <property type="protein sequence ID" value="GME99560.1"/>
    <property type="molecule type" value="Genomic_DNA"/>
</dbReference>
<proteinExistence type="predicted"/>
<dbReference type="Proteomes" id="UP001165064">
    <property type="component" value="Unassembled WGS sequence"/>
</dbReference>
<evidence type="ECO:0000313" key="2">
    <source>
        <dbReference type="Proteomes" id="UP001165064"/>
    </source>
</evidence>
<name>A0ACB5U233_AMBMO</name>
<gene>
    <name evidence="1" type="ORF">Amon02_001075200</name>
</gene>
<accession>A0ACB5U233</accession>
<comment type="caution">
    <text evidence="1">The sequence shown here is derived from an EMBL/GenBank/DDBJ whole genome shotgun (WGS) entry which is preliminary data.</text>
</comment>
<evidence type="ECO:0000313" key="1">
    <source>
        <dbReference type="EMBL" id="GME99560.1"/>
    </source>
</evidence>
<keyword evidence="2" id="KW-1185">Reference proteome</keyword>